<dbReference type="Pfam" id="PF14100">
    <property type="entry name" value="DUF6807"/>
    <property type="match status" value="1"/>
</dbReference>
<dbReference type="AlphaFoldDB" id="A0A517YK17"/>
<sequence length="313" mass="34254" precursor="true">MKFLTSLVCLVATACLALPLSAGELTVEKKDDGVVVKADGKPFATYVFKSGTKPIVWPIIGPTGQEMTRSWPLKDGVEGEKKDHIHHRSFWFTHGNVNGVDFWGEVAKVQGLINHKELIKAEGGSTAVISTRNEWVGPDGKVICQDEPTLTFGANDNARWIDFATKVTAVADEVTFGDTKEGAFGVRVSETMKVDANKGGKIVTSEGLSDKAAWGMPAKWVDYHGPVGTETLGIAIFDHPSSFRHPTTWHVRTYGLFAPNPFGLHDFPNGKDRNGAHTMKKGETFALKYRVYFHKGDEKEGKVAEAYAKFAAE</sequence>
<evidence type="ECO:0000313" key="2">
    <source>
        <dbReference type="EMBL" id="QDU30565.1"/>
    </source>
</evidence>
<gene>
    <name evidence="2" type="ORF">ETAA8_57110</name>
</gene>
<organism evidence="2 3">
    <name type="scientific">Anatilimnocola aggregata</name>
    <dbReference type="NCBI Taxonomy" id="2528021"/>
    <lineage>
        <taxon>Bacteria</taxon>
        <taxon>Pseudomonadati</taxon>
        <taxon>Planctomycetota</taxon>
        <taxon>Planctomycetia</taxon>
        <taxon>Pirellulales</taxon>
        <taxon>Pirellulaceae</taxon>
        <taxon>Anatilimnocola</taxon>
    </lineage>
</organism>
<dbReference type="OrthoDB" id="242279at2"/>
<proteinExistence type="predicted"/>
<evidence type="ECO:0000256" key="1">
    <source>
        <dbReference type="SAM" id="SignalP"/>
    </source>
</evidence>
<evidence type="ECO:0008006" key="4">
    <source>
        <dbReference type="Google" id="ProtNLM"/>
    </source>
</evidence>
<dbReference type="PROSITE" id="PS51257">
    <property type="entry name" value="PROKAR_LIPOPROTEIN"/>
    <property type="match status" value="1"/>
</dbReference>
<dbReference type="Proteomes" id="UP000315017">
    <property type="component" value="Chromosome"/>
</dbReference>
<evidence type="ECO:0000313" key="3">
    <source>
        <dbReference type="Proteomes" id="UP000315017"/>
    </source>
</evidence>
<dbReference type="EMBL" id="CP036274">
    <property type="protein sequence ID" value="QDU30565.1"/>
    <property type="molecule type" value="Genomic_DNA"/>
</dbReference>
<reference evidence="2 3" key="1">
    <citation type="submission" date="2019-02" db="EMBL/GenBank/DDBJ databases">
        <title>Deep-cultivation of Planctomycetes and their phenomic and genomic characterization uncovers novel biology.</title>
        <authorList>
            <person name="Wiegand S."/>
            <person name="Jogler M."/>
            <person name="Boedeker C."/>
            <person name="Pinto D."/>
            <person name="Vollmers J."/>
            <person name="Rivas-Marin E."/>
            <person name="Kohn T."/>
            <person name="Peeters S.H."/>
            <person name="Heuer A."/>
            <person name="Rast P."/>
            <person name="Oberbeckmann S."/>
            <person name="Bunk B."/>
            <person name="Jeske O."/>
            <person name="Meyerdierks A."/>
            <person name="Storesund J.E."/>
            <person name="Kallscheuer N."/>
            <person name="Luecker S."/>
            <person name="Lage O.M."/>
            <person name="Pohl T."/>
            <person name="Merkel B.J."/>
            <person name="Hornburger P."/>
            <person name="Mueller R.-W."/>
            <person name="Bruemmer F."/>
            <person name="Labrenz M."/>
            <person name="Spormann A.M."/>
            <person name="Op den Camp H."/>
            <person name="Overmann J."/>
            <person name="Amann R."/>
            <person name="Jetten M.S.M."/>
            <person name="Mascher T."/>
            <person name="Medema M.H."/>
            <person name="Devos D.P."/>
            <person name="Kaster A.-K."/>
            <person name="Ovreas L."/>
            <person name="Rohde M."/>
            <person name="Galperin M.Y."/>
            <person name="Jogler C."/>
        </authorList>
    </citation>
    <scope>NUCLEOTIDE SEQUENCE [LARGE SCALE GENOMIC DNA]</scope>
    <source>
        <strain evidence="2 3">ETA_A8</strain>
    </source>
</reference>
<feature type="signal peptide" evidence="1">
    <location>
        <begin position="1"/>
        <end position="22"/>
    </location>
</feature>
<dbReference type="KEGG" id="aagg:ETAA8_57110"/>
<accession>A0A517YK17</accession>
<feature type="chain" id="PRO_5021696735" description="Methane oxygenase PmoA" evidence="1">
    <location>
        <begin position="23"/>
        <end position="313"/>
    </location>
</feature>
<name>A0A517YK17_9BACT</name>
<keyword evidence="1" id="KW-0732">Signal</keyword>
<keyword evidence="3" id="KW-1185">Reference proteome</keyword>
<dbReference type="RefSeq" id="WP_145096261.1">
    <property type="nucleotide sequence ID" value="NZ_CP036274.1"/>
</dbReference>
<dbReference type="InterPro" id="IPR029475">
    <property type="entry name" value="DUF6807"/>
</dbReference>
<protein>
    <recommendedName>
        <fullName evidence="4">Methane oxygenase PmoA</fullName>
    </recommendedName>
</protein>